<feature type="coiled-coil region" evidence="1">
    <location>
        <begin position="2"/>
        <end position="29"/>
    </location>
</feature>
<keyword evidence="2" id="KW-0614">Plasmid</keyword>
<geneLocation type="plasmid" evidence="2 3">
    <name>punnamed1</name>
</geneLocation>
<keyword evidence="3" id="KW-1185">Reference proteome</keyword>
<protein>
    <submittedName>
        <fullName evidence="2">Uncharacterized protein</fullName>
    </submittedName>
</protein>
<organism evidence="2 3">
    <name type="scientific">Sphingomonas aliaeris</name>
    <dbReference type="NCBI Taxonomy" id="2759526"/>
    <lineage>
        <taxon>Bacteria</taxon>
        <taxon>Pseudomonadati</taxon>
        <taxon>Pseudomonadota</taxon>
        <taxon>Alphaproteobacteria</taxon>
        <taxon>Sphingomonadales</taxon>
        <taxon>Sphingomonadaceae</taxon>
        <taxon>Sphingomonas</taxon>
    </lineage>
</organism>
<proteinExistence type="predicted"/>
<dbReference type="EMBL" id="CP061036">
    <property type="protein sequence ID" value="QQV79296.1"/>
    <property type="molecule type" value="Genomic_DNA"/>
</dbReference>
<name>A0A974NYR8_9SPHN</name>
<evidence type="ECO:0000256" key="1">
    <source>
        <dbReference type="SAM" id="Coils"/>
    </source>
</evidence>
<evidence type="ECO:0000313" key="2">
    <source>
        <dbReference type="EMBL" id="QQV79296.1"/>
    </source>
</evidence>
<sequence>MALSIEQERQQLEAEEQRLADRRKKLLERERAERLKLVEQSGLFKADGAHFESIMTAIKKLGIEEVDKRLTA</sequence>
<dbReference type="KEGG" id="sari:H5J25_18785"/>
<evidence type="ECO:0000313" key="3">
    <source>
        <dbReference type="Proteomes" id="UP000595894"/>
    </source>
</evidence>
<accession>A0A974NYR8</accession>
<dbReference type="AlphaFoldDB" id="A0A974NYR8"/>
<dbReference type="Proteomes" id="UP000595894">
    <property type="component" value="Plasmid punnamed1"/>
</dbReference>
<dbReference type="RefSeq" id="WP_202096576.1">
    <property type="nucleotide sequence ID" value="NZ_CP061036.1"/>
</dbReference>
<keyword evidence="1" id="KW-0175">Coiled coil</keyword>
<reference evidence="3" key="1">
    <citation type="submission" date="2020-09" db="EMBL/GenBank/DDBJ databases">
        <title>Sphingomonas sp., a new species isolated from pork steak.</title>
        <authorList>
            <person name="Heidler von Heilborn D."/>
        </authorList>
    </citation>
    <scope>NUCLEOTIDE SEQUENCE [LARGE SCALE GENOMIC DNA]</scope>
    <source>
        <plasmid evidence="3">punnamed1</plasmid>
    </source>
</reference>
<gene>
    <name evidence="2" type="ORF">H5J25_18785</name>
</gene>